<evidence type="ECO:0000256" key="7">
    <source>
        <dbReference type="ARBA" id="ARBA00022898"/>
    </source>
</evidence>
<dbReference type="InterPro" id="IPR005861">
    <property type="entry name" value="HisP_aminotrans"/>
</dbReference>
<dbReference type="Pfam" id="PF00155">
    <property type="entry name" value="Aminotran_1_2"/>
    <property type="match status" value="1"/>
</dbReference>
<comment type="similarity">
    <text evidence="2 9">Belongs to the class-II pyridoxal-phosphate-dependent aminotransferase family. Histidinol-phosphate aminotransferase subfamily.</text>
</comment>
<proteinExistence type="inferred from homology"/>
<comment type="pathway">
    <text evidence="9">Amino-acid biosynthesis; L-histidine biosynthesis; L-histidine from 5-phospho-alpha-D-ribose 1-diphosphate: step 7/9.</text>
</comment>
<dbReference type="SUPFAM" id="SSF53383">
    <property type="entry name" value="PLP-dependent transferases"/>
    <property type="match status" value="1"/>
</dbReference>
<dbReference type="KEGG" id="pwn:QNH46_05915"/>
<evidence type="ECO:0000256" key="6">
    <source>
        <dbReference type="ARBA" id="ARBA00022679"/>
    </source>
</evidence>
<dbReference type="AlphaFoldDB" id="A0AA95L1P3"/>
<dbReference type="InterPro" id="IPR015422">
    <property type="entry name" value="PyrdxlP-dep_Trfase_small"/>
</dbReference>
<dbReference type="EC" id="2.6.1.9" evidence="9"/>
<dbReference type="InterPro" id="IPR004839">
    <property type="entry name" value="Aminotransferase_I/II_large"/>
</dbReference>
<comment type="cofactor">
    <cofactor evidence="1 9">
        <name>pyridoxal 5'-phosphate</name>
        <dbReference type="ChEBI" id="CHEBI:597326"/>
    </cofactor>
</comment>
<dbReference type="RefSeq" id="WP_283927284.1">
    <property type="nucleotide sequence ID" value="NZ_CP126084.1"/>
</dbReference>
<dbReference type="InterPro" id="IPR001917">
    <property type="entry name" value="Aminotrans_II_pyridoxalP_BS"/>
</dbReference>
<accession>A0AA95L1P3</accession>
<evidence type="ECO:0000256" key="3">
    <source>
        <dbReference type="ARBA" id="ARBA00011738"/>
    </source>
</evidence>
<organism evidence="11 12">
    <name type="scientific">Paenibacillus woosongensis</name>
    <dbReference type="NCBI Taxonomy" id="307580"/>
    <lineage>
        <taxon>Bacteria</taxon>
        <taxon>Bacillati</taxon>
        <taxon>Bacillota</taxon>
        <taxon>Bacilli</taxon>
        <taxon>Bacillales</taxon>
        <taxon>Paenibacillaceae</taxon>
        <taxon>Paenibacillus</taxon>
    </lineage>
</organism>
<evidence type="ECO:0000313" key="12">
    <source>
        <dbReference type="Proteomes" id="UP001177943"/>
    </source>
</evidence>
<dbReference type="PANTHER" id="PTHR42885">
    <property type="entry name" value="HISTIDINOL-PHOSPHATE AMINOTRANSFERASE-RELATED"/>
    <property type="match status" value="1"/>
</dbReference>
<sequence length="352" mass="40609">MLIKKNIQNMEPYISGYQPLPEKDIIKLNSNENPYPPSPQVRKFFAEMDYSMLRYYPNSSSQGLRDSISSLYGIPMENILCGNGSDEIISLIFKVFLNIGDKIVTPYPTYTLYKTVADINQVLCQYIQTGNDFRINIQEFIDESSNAIFIANPNAQTGSLLPLEDIEYLLQNYRGLVVIDEAYIDFAKENSTALPLIQKYPNLIVIRTFSKAYSLCGARVGYCFADSKIINGLDKCKESYNVNYISQEIAKIALEDQTYLENTISEVIRARTYLRDQLKLMEFEVLPSQANFLLCRPLRGDAKEIYEYLVRQKIYVRYFDSERLNDKLRISIGTITQCDTLLHHLRTFYSIN</sequence>
<evidence type="ECO:0000256" key="1">
    <source>
        <dbReference type="ARBA" id="ARBA00001933"/>
    </source>
</evidence>
<evidence type="ECO:0000256" key="2">
    <source>
        <dbReference type="ARBA" id="ARBA00007970"/>
    </source>
</evidence>
<reference evidence="11" key="1">
    <citation type="submission" date="2023-05" db="EMBL/GenBank/DDBJ databases">
        <title>Comparative genomics of Bacillaceae isolates and their secondary metabolite potential.</title>
        <authorList>
            <person name="Song L."/>
            <person name="Nielsen L.J."/>
            <person name="Mohite O."/>
            <person name="Xu X."/>
            <person name="Weber T."/>
            <person name="Kovacs A.T."/>
        </authorList>
    </citation>
    <scope>NUCLEOTIDE SEQUENCE</scope>
    <source>
        <strain evidence="11">B2_4</strain>
    </source>
</reference>
<dbReference type="Gene3D" id="3.40.640.10">
    <property type="entry name" value="Type I PLP-dependent aspartate aminotransferase-like (Major domain)"/>
    <property type="match status" value="1"/>
</dbReference>
<evidence type="ECO:0000256" key="4">
    <source>
        <dbReference type="ARBA" id="ARBA00022576"/>
    </source>
</evidence>
<keyword evidence="4 9" id="KW-0032">Aminotransferase</keyword>
<keyword evidence="7 9" id="KW-0663">Pyridoxal phosphate</keyword>
<keyword evidence="6 9" id="KW-0808">Transferase</keyword>
<dbReference type="CDD" id="cd00609">
    <property type="entry name" value="AAT_like"/>
    <property type="match status" value="1"/>
</dbReference>
<feature type="domain" description="Aminotransferase class I/classII large" evidence="10">
    <location>
        <begin position="23"/>
        <end position="345"/>
    </location>
</feature>
<dbReference type="PROSITE" id="PS00599">
    <property type="entry name" value="AA_TRANSFER_CLASS_2"/>
    <property type="match status" value="1"/>
</dbReference>
<gene>
    <name evidence="9 11" type="primary">hisC</name>
    <name evidence="11" type="ORF">QNH46_05915</name>
</gene>
<dbReference type="GO" id="GO:0030170">
    <property type="term" value="F:pyridoxal phosphate binding"/>
    <property type="evidence" value="ECO:0007669"/>
    <property type="project" value="InterPro"/>
</dbReference>
<dbReference type="PANTHER" id="PTHR42885:SF2">
    <property type="entry name" value="HISTIDINOL-PHOSPHATE AMINOTRANSFERASE"/>
    <property type="match status" value="1"/>
</dbReference>
<protein>
    <recommendedName>
        <fullName evidence="9">Histidinol-phosphate aminotransferase</fullName>
        <ecNumber evidence="9">2.6.1.9</ecNumber>
    </recommendedName>
    <alternativeName>
        <fullName evidence="9">Imidazole acetol-phosphate transaminase</fullName>
    </alternativeName>
</protein>
<evidence type="ECO:0000256" key="5">
    <source>
        <dbReference type="ARBA" id="ARBA00022605"/>
    </source>
</evidence>
<comment type="catalytic activity">
    <reaction evidence="9">
        <text>L-histidinol phosphate + 2-oxoglutarate = 3-(imidazol-4-yl)-2-oxopropyl phosphate + L-glutamate</text>
        <dbReference type="Rhea" id="RHEA:23744"/>
        <dbReference type="ChEBI" id="CHEBI:16810"/>
        <dbReference type="ChEBI" id="CHEBI:29985"/>
        <dbReference type="ChEBI" id="CHEBI:57766"/>
        <dbReference type="ChEBI" id="CHEBI:57980"/>
        <dbReference type="EC" id="2.6.1.9"/>
    </reaction>
</comment>
<name>A0AA95L1P3_9BACL</name>
<dbReference type="GO" id="GO:0000105">
    <property type="term" value="P:L-histidine biosynthetic process"/>
    <property type="evidence" value="ECO:0007669"/>
    <property type="project" value="UniProtKB-UniRule"/>
</dbReference>
<dbReference type="InterPro" id="IPR015421">
    <property type="entry name" value="PyrdxlP-dep_Trfase_major"/>
</dbReference>
<feature type="modified residue" description="N6-(pyridoxal phosphate)lysine" evidence="9">
    <location>
        <position position="211"/>
    </location>
</feature>
<dbReference type="InterPro" id="IPR015424">
    <property type="entry name" value="PyrdxlP-dep_Trfase"/>
</dbReference>
<evidence type="ECO:0000256" key="8">
    <source>
        <dbReference type="ARBA" id="ARBA00023102"/>
    </source>
</evidence>
<keyword evidence="5 9" id="KW-0028">Amino-acid biosynthesis</keyword>
<dbReference type="HAMAP" id="MF_01023">
    <property type="entry name" value="HisC_aminotrans_2"/>
    <property type="match status" value="1"/>
</dbReference>
<evidence type="ECO:0000256" key="9">
    <source>
        <dbReference type="HAMAP-Rule" id="MF_01023"/>
    </source>
</evidence>
<keyword evidence="8 9" id="KW-0368">Histidine biosynthesis</keyword>
<evidence type="ECO:0000313" key="11">
    <source>
        <dbReference type="EMBL" id="WHX50199.1"/>
    </source>
</evidence>
<evidence type="ECO:0000259" key="10">
    <source>
        <dbReference type="Pfam" id="PF00155"/>
    </source>
</evidence>
<dbReference type="EMBL" id="CP126084">
    <property type="protein sequence ID" value="WHX50199.1"/>
    <property type="molecule type" value="Genomic_DNA"/>
</dbReference>
<dbReference type="Gene3D" id="3.90.1150.10">
    <property type="entry name" value="Aspartate Aminotransferase, domain 1"/>
    <property type="match status" value="1"/>
</dbReference>
<dbReference type="GO" id="GO:0004400">
    <property type="term" value="F:histidinol-phosphate transaminase activity"/>
    <property type="evidence" value="ECO:0007669"/>
    <property type="project" value="UniProtKB-UniRule"/>
</dbReference>
<dbReference type="Proteomes" id="UP001177943">
    <property type="component" value="Chromosome"/>
</dbReference>
<dbReference type="NCBIfam" id="TIGR01141">
    <property type="entry name" value="hisC"/>
    <property type="match status" value="1"/>
</dbReference>
<comment type="subunit">
    <text evidence="3 9">Homodimer.</text>
</comment>